<comment type="similarity">
    <text evidence="2">Belongs to the acyltransferase 3 family.</text>
</comment>
<evidence type="ECO:0000256" key="6">
    <source>
        <dbReference type="ARBA" id="ARBA00023136"/>
    </source>
</evidence>
<comment type="subcellular location">
    <subcellularLocation>
        <location evidence="1">Cell membrane</location>
        <topology evidence="1">Multi-pass membrane protein</topology>
    </subcellularLocation>
</comment>
<dbReference type="RefSeq" id="WP_179754643.1">
    <property type="nucleotide sequence ID" value="NZ_BAAAGN010000021.1"/>
</dbReference>
<evidence type="ECO:0000256" key="4">
    <source>
        <dbReference type="ARBA" id="ARBA00022692"/>
    </source>
</evidence>
<feature type="transmembrane region" description="Helical" evidence="7">
    <location>
        <begin position="198"/>
        <end position="219"/>
    </location>
</feature>
<dbReference type="GO" id="GO:0009246">
    <property type="term" value="P:enterobacterial common antigen biosynthetic process"/>
    <property type="evidence" value="ECO:0007669"/>
    <property type="project" value="TreeGrafter"/>
</dbReference>
<evidence type="ECO:0000256" key="1">
    <source>
        <dbReference type="ARBA" id="ARBA00004651"/>
    </source>
</evidence>
<keyword evidence="4 7" id="KW-0812">Transmembrane</keyword>
<dbReference type="InterPro" id="IPR002656">
    <property type="entry name" value="Acyl_transf_3_dom"/>
</dbReference>
<dbReference type="PANTHER" id="PTHR40074:SF2">
    <property type="entry name" value="O-ACETYLTRANSFERASE WECH"/>
    <property type="match status" value="1"/>
</dbReference>
<feature type="transmembrane region" description="Helical" evidence="7">
    <location>
        <begin position="226"/>
        <end position="246"/>
    </location>
</feature>
<dbReference type="EMBL" id="JACCBB010000001">
    <property type="protein sequence ID" value="NYD24329.1"/>
    <property type="molecule type" value="Genomic_DNA"/>
</dbReference>
<dbReference type="GO" id="GO:0005886">
    <property type="term" value="C:plasma membrane"/>
    <property type="evidence" value="ECO:0007669"/>
    <property type="project" value="UniProtKB-SubCell"/>
</dbReference>
<dbReference type="Proteomes" id="UP000521922">
    <property type="component" value="Unassembled WGS sequence"/>
</dbReference>
<feature type="transmembrane region" description="Helical" evidence="7">
    <location>
        <begin position="127"/>
        <end position="150"/>
    </location>
</feature>
<feature type="transmembrane region" description="Helical" evidence="7">
    <location>
        <begin position="258"/>
        <end position="276"/>
    </location>
</feature>
<dbReference type="GO" id="GO:0016413">
    <property type="term" value="F:O-acetyltransferase activity"/>
    <property type="evidence" value="ECO:0007669"/>
    <property type="project" value="TreeGrafter"/>
</dbReference>
<evidence type="ECO:0000256" key="7">
    <source>
        <dbReference type="SAM" id="Phobius"/>
    </source>
</evidence>
<evidence type="ECO:0000256" key="5">
    <source>
        <dbReference type="ARBA" id="ARBA00022989"/>
    </source>
</evidence>
<evidence type="ECO:0000313" key="10">
    <source>
        <dbReference type="Proteomes" id="UP000521922"/>
    </source>
</evidence>
<feature type="transmembrane region" description="Helical" evidence="7">
    <location>
        <begin position="333"/>
        <end position="354"/>
    </location>
</feature>
<reference evidence="9 10" key="1">
    <citation type="submission" date="2020-07" db="EMBL/GenBank/DDBJ databases">
        <title>Sequencing the genomes of 1000 actinobacteria strains.</title>
        <authorList>
            <person name="Klenk H.-P."/>
        </authorList>
    </citation>
    <scope>NUCLEOTIDE SEQUENCE [LARGE SCALE GENOMIC DNA]</scope>
    <source>
        <strain evidence="9 10">DSM 7487</strain>
    </source>
</reference>
<feature type="domain" description="Acyltransferase 3" evidence="8">
    <location>
        <begin position="9"/>
        <end position="353"/>
    </location>
</feature>
<keyword evidence="10" id="KW-1185">Reference proteome</keyword>
<accession>A0A7Y9DPJ5</accession>
<evidence type="ECO:0000259" key="8">
    <source>
        <dbReference type="Pfam" id="PF01757"/>
    </source>
</evidence>
<name>A0A7Y9DPJ5_9ACTN</name>
<feature type="transmembrane region" description="Helical" evidence="7">
    <location>
        <begin position="307"/>
        <end position="327"/>
    </location>
</feature>
<organism evidence="9 10">
    <name type="scientific">Kineococcus aurantiacus</name>
    <dbReference type="NCBI Taxonomy" id="37633"/>
    <lineage>
        <taxon>Bacteria</taxon>
        <taxon>Bacillati</taxon>
        <taxon>Actinomycetota</taxon>
        <taxon>Actinomycetes</taxon>
        <taxon>Kineosporiales</taxon>
        <taxon>Kineosporiaceae</taxon>
        <taxon>Kineococcus</taxon>
    </lineage>
</organism>
<gene>
    <name evidence="9" type="ORF">BJ968_003869</name>
</gene>
<dbReference type="Pfam" id="PF01757">
    <property type="entry name" value="Acyl_transf_3"/>
    <property type="match status" value="1"/>
</dbReference>
<dbReference type="PANTHER" id="PTHR40074">
    <property type="entry name" value="O-ACETYLTRANSFERASE WECH"/>
    <property type="match status" value="1"/>
</dbReference>
<dbReference type="AlphaFoldDB" id="A0A7Y9DPJ5"/>
<keyword evidence="5 7" id="KW-1133">Transmembrane helix</keyword>
<evidence type="ECO:0000256" key="3">
    <source>
        <dbReference type="ARBA" id="ARBA00022475"/>
    </source>
</evidence>
<feature type="transmembrane region" description="Helical" evidence="7">
    <location>
        <begin position="157"/>
        <end position="178"/>
    </location>
</feature>
<protein>
    <submittedName>
        <fullName evidence="9">Peptidoglycan/LPS O-acetylase OafA/YrhL</fullName>
    </submittedName>
</protein>
<keyword evidence="6 7" id="KW-0472">Membrane</keyword>
<keyword evidence="3" id="KW-1003">Cell membrane</keyword>
<comment type="caution">
    <text evidence="9">The sequence shown here is derived from an EMBL/GenBank/DDBJ whole genome shotgun (WGS) entry which is preliminary data.</text>
</comment>
<proteinExistence type="inferred from homology"/>
<sequence>MAQRTRHLPEIDVVRTTGFAAVVGLHTLGSVGTGELGTGLGLQLLHFGRETFFILTAFVLTRSAATRPPAPGAGLLRFWRRRFALVGLPYTVWTVLYWLTRLEGRDPWSADALRGLRHSLVMGTGMYHLYFLQVALQAYLLFPLLLLLVLRTRRHHAALLGVAGAVQATYLAVLRWVPAPGGWAQNLWLSPNQLVLTYVFPLLVGAVAACHHEAVLAWVGRHRAAVPAVVGAALALDLGTFAAQVLAGADPVRASEPLQPVSVVWGPAAALGLLALGARLRRGPTPVTAPVTAMVTALAREGARVSFGVYLVHPLVLSVLLGASGWAHGGSAWPLPVVFVLTWVGTLLGSVALVQLLSRLPLAVALTGRPRVRPAPPTPVPT</sequence>
<evidence type="ECO:0000313" key="9">
    <source>
        <dbReference type="EMBL" id="NYD24329.1"/>
    </source>
</evidence>
<evidence type="ECO:0000256" key="2">
    <source>
        <dbReference type="ARBA" id="ARBA00007400"/>
    </source>
</evidence>
<feature type="transmembrane region" description="Helical" evidence="7">
    <location>
        <begin position="83"/>
        <end position="100"/>
    </location>
</feature>